<evidence type="ECO:0000256" key="4">
    <source>
        <dbReference type="ARBA" id="ARBA00022768"/>
    </source>
</evidence>
<dbReference type="EMBL" id="JACLAW010000006">
    <property type="protein sequence ID" value="MBC2665562.1"/>
    <property type="molecule type" value="Genomic_DNA"/>
</dbReference>
<keyword evidence="6 8" id="KW-0342">GTP-binding</keyword>
<dbReference type="RefSeq" id="WP_185663836.1">
    <property type="nucleotide sequence ID" value="NZ_JACLAW010000006.1"/>
</dbReference>
<dbReference type="CDD" id="cd03713">
    <property type="entry name" value="EFG_mtEFG_C"/>
    <property type="match status" value="1"/>
</dbReference>
<dbReference type="FunFam" id="2.40.30.10:FF:000006">
    <property type="entry name" value="Elongation factor G"/>
    <property type="match status" value="1"/>
</dbReference>
<keyword evidence="5 8" id="KW-0648">Protein biosynthesis</keyword>
<dbReference type="InterPro" id="IPR000795">
    <property type="entry name" value="T_Tr_GTP-bd_dom"/>
</dbReference>
<dbReference type="GO" id="GO:0003924">
    <property type="term" value="F:GTPase activity"/>
    <property type="evidence" value="ECO:0007669"/>
    <property type="project" value="InterPro"/>
</dbReference>
<dbReference type="FunFam" id="3.30.70.870:FF:000001">
    <property type="entry name" value="Elongation factor G"/>
    <property type="match status" value="1"/>
</dbReference>
<dbReference type="GO" id="GO:0005737">
    <property type="term" value="C:cytoplasm"/>
    <property type="evidence" value="ECO:0007669"/>
    <property type="project" value="UniProtKB-SubCell"/>
</dbReference>
<dbReference type="GO" id="GO:0005525">
    <property type="term" value="F:GTP binding"/>
    <property type="evidence" value="ECO:0007669"/>
    <property type="project" value="UniProtKB-UniRule"/>
</dbReference>
<dbReference type="InterPro" id="IPR035649">
    <property type="entry name" value="EFG_V"/>
</dbReference>
<dbReference type="PANTHER" id="PTHR43261:SF1">
    <property type="entry name" value="RIBOSOME-RELEASING FACTOR 2, MITOCHONDRIAL"/>
    <property type="match status" value="1"/>
</dbReference>
<dbReference type="Proteomes" id="UP000566813">
    <property type="component" value="Unassembled WGS sequence"/>
</dbReference>
<comment type="subcellular location">
    <subcellularLocation>
        <location evidence="8">Cytoplasm</location>
    </subcellularLocation>
</comment>
<dbReference type="SMART" id="SM00889">
    <property type="entry name" value="EFG_IV"/>
    <property type="match status" value="1"/>
</dbReference>
<dbReference type="InterPro" id="IPR020568">
    <property type="entry name" value="Ribosomal_Su5_D2-typ_SF"/>
</dbReference>
<dbReference type="CDD" id="cd01886">
    <property type="entry name" value="EF-G"/>
    <property type="match status" value="1"/>
</dbReference>
<dbReference type="NCBIfam" id="TIGR00484">
    <property type="entry name" value="EF-G"/>
    <property type="match status" value="1"/>
</dbReference>
<dbReference type="FunFam" id="3.30.230.10:FF:000003">
    <property type="entry name" value="Elongation factor G"/>
    <property type="match status" value="1"/>
</dbReference>
<dbReference type="PROSITE" id="PS00301">
    <property type="entry name" value="G_TR_1"/>
    <property type="match status" value="1"/>
</dbReference>
<dbReference type="CDD" id="cd16262">
    <property type="entry name" value="EFG_III"/>
    <property type="match status" value="1"/>
</dbReference>
<evidence type="ECO:0000256" key="8">
    <source>
        <dbReference type="HAMAP-Rule" id="MF_00054"/>
    </source>
</evidence>
<dbReference type="PROSITE" id="PS51722">
    <property type="entry name" value="G_TR_2"/>
    <property type="match status" value="1"/>
</dbReference>
<dbReference type="Gene3D" id="2.40.30.10">
    <property type="entry name" value="Translation factors"/>
    <property type="match status" value="1"/>
</dbReference>
<dbReference type="Pfam" id="PF00679">
    <property type="entry name" value="EFG_C"/>
    <property type="match status" value="1"/>
</dbReference>
<dbReference type="HAMAP" id="MF_00054_B">
    <property type="entry name" value="EF_G_EF_2_B"/>
    <property type="match status" value="1"/>
</dbReference>
<evidence type="ECO:0000256" key="1">
    <source>
        <dbReference type="ARBA" id="ARBA00005870"/>
    </source>
</evidence>
<evidence type="ECO:0000256" key="3">
    <source>
        <dbReference type="ARBA" id="ARBA00022741"/>
    </source>
</evidence>
<dbReference type="Gene3D" id="3.30.70.240">
    <property type="match status" value="1"/>
</dbReference>
<accession>A0A7X1KLG5</accession>
<dbReference type="InterPro" id="IPR053905">
    <property type="entry name" value="EF-G-like_DII"/>
</dbReference>
<evidence type="ECO:0000256" key="2">
    <source>
        <dbReference type="ARBA" id="ARBA00017872"/>
    </source>
</evidence>
<dbReference type="CDD" id="cd01434">
    <property type="entry name" value="EFG_mtEFG1_IV"/>
    <property type="match status" value="1"/>
</dbReference>
<comment type="similarity">
    <text evidence="1 8">Belongs to the TRAFAC class translation factor GTPase superfamily. Classic translation factor GTPase family. EF-G/EF-2 subfamily.</text>
</comment>
<dbReference type="Pfam" id="PF03764">
    <property type="entry name" value="EFG_IV"/>
    <property type="match status" value="1"/>
</dbReference>
<dbReference type="Gene3D" id="3.30.230.10">
    <property type="match status" value="1"/>
</dbReference>
<dbReference type="SUPFAM" id="SSF52540">
    <property type="entry name" value="P-loop containing nucleoside triphosphate hydrolases"/>
    <property type="match status" value="1"/>
</dbReference>
<dbReference type="InterPro" id="IPR031157">
    <property type="entry name" value="G_TR_CS"/>
</dbReference>
<dbReference type="InterPro" id="IPR035647">
    <property type="entry name" value="EFG_III/V"/>
</dbReference>
<evidence type="ECO:0000313" key="10">
    <source>
        <dbReference type="EMBL" id="MBC2665562.1"/>
    </source>
</evidence>
<evidence type="ECO:0000256" key="6">
    <source>
        <dbReference type="ARBA" id="ARBA00023134"/>
    </source>
</evidence>
<feature type="binding site" evidence="8">
    <location>
        <begin position="17"/>
        <end position="24"/>
    </location>
    <ligand>
        <name>GTP</name>
        <dbReference type="ChEBI" id="CHEBI:37565"/>
    </ligand>
</feature>
<dbReference type="InterPro" id="IPR004540">
    <property type="entry name" value="Transl_elong_EFG/EF2"/>
</dbReference>
<dbReference type="FunFam" id="3.40.50.300:FF:000029">
    <property type="entry name" value="Elongation factor G"/>
    <property type="match status" value="1"/>
</dbReference>
<evidence type="ECO:0000256" key="7">
    <source>
        <dbReference type="ARBA" id="ARBA00024731"/>
    </source>
</evidence>
<name>A0A7X1KLG5_9SPHN</name>
<feature type="domain" description="Tr-type G" evidence="9">
    <location>
        <begin position="8"/>
        <end position="283"/>
    </location>
</feature>
<dbReference type="SUPFAM" id="SSF54980">
    <property type="entry name" value="EF-G C-terminal domain-like"/>
    <property type="match status" value="2"/>
</dbReference>
<dbReference type="PRINTS" id="PR00315">
    <property type="entry name" value="ELONGATNFCT"/>
</dbReference>
<keyword evidence="8" id="KW-0963">Cytoplasm</keyword>
<dbReference type="InterPro" id="IPR000640">
    <property type="entry name" value="EFG_V-like"/>
</dbReference>
<comment type="caution">
    <text evidence="10">The sequence shown here is derived from an EMBL/GenBank/DDBJ whole genome shotgun (WGS) entry which is preliminary data.</text>
</comment>
<dbReference type="FunFam" id="3.30.70.240:FF:000001">
    <property type="entry name" value="Elongation factor G"/>
    <property type="match status" value="1"/>
</dbReference>
<comment type="function">
    <text evidence="7 8">Catalyzes the GTP-dependent ribosomal translocation step during translation elongation. During this step, the ribosome changes from the pre-translocational (PRE) to the post-translocational (POST) state as the newly formed A-site-bound peptidyl-tRNA and P-site-bound deacylated tRNA move to the P and E sites, respectively. Catalyzes the coordinated movement of the two tRNA molecules, the mRNA and conformational changes in the ribosome.</text>
</comment>
<dbReference type="GO" id="GO:0003746">
    <property type="term" value="F:translation elongation factor activity"/>
    <property type="evidence" value="ECO:0007669"/>
    <property type="project" value="UniProtKB-UniRule"/>
</dbReference>
<dbReference type="NCBIfam" id="TIGR00231">
    <property type="entry name" value="small_GTP"/>
    <property type="match status" value="1"/>
</dbReference>
<dbReference type="Gene3D" id="3.30.70.870">
    <property type="entry name" value="Elongation Factor G (Translational Gtpase), domain 3"/>
    <property type="match status" value="1"/>
</dbReference>
<evidence type="ECO:0000313" key="11">
    <source>
        <dbReference type="Proteomes" id="UP000566813"/>
    </source>
</evidence>
<dbReference type="NCBIfam" id="NF009381">
    <property type="entry name" value="PRK12740.1-5"/>
    <property type="match status" value="1"/>
</dbReference>
<keyword evidence="4 8" id="KW-0251">Elongation factor</keyword>
<keyword evidence="3 8" id="KW-0547">Nucleotide-binding</keyword>
<dbReference type="CDD" id="cd04088">
    <property type="entry name" value="EFG_mtEFG_II"/>
    <property type="match status" value="1"/>
</dbReference>
<dbReference type="InterPro" id="IPR009000">
    <property type="entry name" value="Transl_B-barrel_sf"/>
</dbReference>
<dbReference type="Gene3D" id="3.40.50.300">
    <property type="entry name" value="P-loop containing nucleotide triphosphate hydrolases"/>
    <property type="match status" value="1"/>
</dbReference>
<dbReference type="InterPro" id="IPR009022">
    <property type="entry name" value="EFG_III"/>
</dbReference>
<evidence type="ECO:0000256" key="5">
    <source>
        <dbReference type="ARBA" id="ARBA00022917"/>
    </source>
</evidence>
<dbReference type="Pfam" id="PF14492">
    <property type="entry name" value="EFG_III"/>
    <property type="match status" value="1"/>
</dbReference>
<dbReference type="AlphaFoldDB" id="A0A7X1KLG5"/>
<dbReference type="InterPro" id="IPR041095">
    <property type="entry name" value="EFG_II"/>
</dbReference>
<gene>
    <name evidence="8 10" type="primary">fusA</name>
    <name evidence="10" type="ORF">H7F51_08505</name>
</gene>
<keyword evidence="11" id="KW-1185">Reference proteome</keyword>
<dbReference type="SUPFAM" id="SSF54211">
    <property type="entry name" value="Ribosomal protein S5 domain 2-like"/>
    <property type="match status" value="1"/>
</dbReference>
<dbReference type="PANTHER" id="PTHR43261">
    <property type="entry name" value="TRANSLATION ELONGATION FACTOR G-RELATED"/>
    <property type="match status" value="1"/>
</dbReference>
<dbReference type="SMART" id="SM00838">
    <property type="entry name" value="EFG_C"/>
    <property type="match status" value="1"/>
</dbReference>
<dbReference type="GO" id="GO:0097216">
    <property type="term" value="F:guanosine tetraphosphate binding"/>
    <property type="evidence" value="ECO:0007669"/>
    <property type="project" value="UniProtKB-ARBA"/>
</dbReference>
<dbReference type="InterPro" id="IPR027417">
    <property type="entry name" value="P-loop_NTPase"/>
</dbReference>
<dbReference type="Pfam" id="PF00009">
    <property type="entry name" value="GTP_EFTU"/>
    <property type="match status" value="1"/>
</dbReference>
<dbReference type="InterPro" id="IPR005517">
    <property type="entry name" value="Transl_elong_EFG/EF2_IV"/>
</dbReference>
<proteinExistence type="inferred from homology"/>
<sequence length="690" mass="76342">MARSHPLERYRNFGIMAHIDAGKTTTTERILYYTGKSYKIGEVHDGAATMDWMEQEQERGITITSAATTCFWNDHRLNIIDTPGHVDFTIEVERSLRVLDGAVAAFDGVAGVEPQSETVWRQADKYGVPRMCFINKLDRTGANFKYCVQTIIDRLGAKPAVLYLPIGAEADFKGLVDLVEKRAIIWKDESLGAEFFYEEIPADMADEAELYRSQLVELAVEQDDDAMEAYLEGNEPDVATLKKLIRKGTLSQAFVPVLCGSAFKNKGVQALLDAVVDYLPSPLDIADVQGVNPDTDEPDTRATSDEAPFSALAFKIMNDPFVGSLTFTRIYSGTLVKGSYLNSVKNKKEKVGRMLLMHSNNREDIDTAYAGDIVALAGLKETTTGDTLCSEKQPIILERMEFPEPVIELSVEPKTKADQEKMGLALNRLSAEDPSFRVSTDHESGQTIIKGMGELHLEILVDRMRREFKVEANVGAPQVAYREYLSKPIDLDHTHKKQSGGTGQFGRVKVKVTPGERGSGFVFKDEIKGGNIPKEYIPAIEKGFRETAETGSLIGFPIIDFEVLLYDGAYHDVDSSALAFEICARGAMREAAQKSGIKVLEPIMKVEVVTPEEFMGDVIGDINSRRGQIQGTDSRGNAQVVEAMVPLANMFGYVNQLRSFTQGRAQYSMQFSHYDEVPANVATELKAKLA</sequence>
<dbReference type="SUPFAM" id="SSF50447">
    <property type="entry name" value="Translation proteins"/>
    <property type="match status" value="1"/>
</dbReference>
<organism evidence="10 11">
    <name type="scientific">Novosphingobium flavum</name>
    <dbReference type="NCBI Taxonomy" id="1778672"/>
    <lineage>
        <taxon>Bacteria</taxon>
        <taxon>Pseudomonadati</taxon>
        <taxon>Pseudomonadota</taxon>
        <taxon>Alphaproteobacteria</taxon>
        <taxon>Sphingomonadales</taxon>
        <taxon>Sphingomonadaceae</taxon>
        <taxon>Novosphingobium</taxon>
    </lineage>
</organism>
<feature type="binding site" evidence="8">
    <location>
        <begin position="81"/>
        <end position="85"/>
    </location>
    <ligand>
        <name>GTP</name>
        <dbReference type="ChEBI" id="CHEBI:37565"/>
    </ligand>
</feature>
<dbReference type="InterPro" id="IPR014721">
    <property type="entry name" value="Ribsml_uS5_D2-typ_fold_subgr"/>
</dbReference>
<dbReference type="GO" id="GO:0032790">
    <property type="term" value="P:ribosome disassembly"/>
    <property type="evidence" value="ECO:0007669"/>
    <property type="project" value="TreeGrafter"/>
</dbReference>
<dbReference type="InterPro" id="IPR047872">
    <property type="entry name" value="EFG_IV"/>
</dbReference>
<reference evidence="10 11" key="1">
    <citation type="submission" date="2020-08" db="EMBL/GenBank/DDBJ databases">
        <title>The genome sequence of type strain Novosphingobium flavum NBRC 111647.</title>
        <authorList>
            <person name="Liu Y."/>
        </authorList>
    </citation>
    <scope>NUCLEOTIDE SEQUENCE [LARGE SCALE GENOMIC DNA]</scope>
    <source>
        <strain evidence="10 11">NBRC 111647</strain>
    </source>
</reference>
<dbReference type="InterPro" id="IPR005225">
    <property type="entry name" value="Small_GTP-bd"/>
</dbReference>
<dbReference type="Pfam" id="PF22042">
    <property type="entry name" value="EF-G_D2"/>
    <property type="match status" value="1"/>
</dbReference>
<protein>
    <recommendedName>
        <fullName evidence="2 8">Elongation factor G</fullName>
        <shortName evidence="8">EF-G</shortName>
    </recommendedName>
</protein>
<evidence type="ECO:0000259" key="9">
    <source>
        <dbReference type="PROSITE" id="PS51722"/>
    </source>
</evidence>
<feature type="binding site" evidence="8">
    <location>
        <begin position="135"/>
        <end position="138"/>
    </location>
    <ligand>
        <name>GTP</name>
        <dbReference type="ChEBI" id="CHEBI:37565"/>
    </ligand>
</feature>